<dbReference type="CDD" id="cd00085">
    <property type="entry name" value="HNHc"/>
    <property type="match status" value="1"/>
</dbReference>
<evidence type="ECO:0000256" key="1">
    <source>
        <dbReference type="SAM" id="MobiDB-lite"/>
    </source>
</evidence>
<dbReference type="EMBL" id="JAAOYM010000001">
    <property type="protein sequence ID" value="NIJ11310.1"/>
    <property type="molecule type" value="Genomic_DNA"/>
</dbReference>
<organism evidence="3 4">
    <name type="scientific">Saccharomonospora amisosensis</name>
    <dbReference type="NCBI Taxonomy" id="1128677"/>
    <lineage>
        <taxon>Bacteria</taxon>
        <taxon>Bacillati</taxon>
        <taxon>Actinomycetota</taxon>
        <taxon>Actinomycetes</taxon>
        <taxon>Pseudonocardiales</taxon>
        <taxon>Pseudonocardiaceae</taxon>
        <taxon>Saccharomonospora</taxon>
    </lineage>
</organism>
<reference evidence="3 4" key="1">
    <citation type="submission" date="2020-03" db="EMBL/GenBank/DDBJ databases">
        <title>Sequencing the genomes of 1000 actinobacteria strains.</title>
        <authorList>
            <person name="Klenk H.-P."/>
        </authorList>
    </citation>
    <scope>NUCLEOTIDE SEQUENCE [LARGE SCALE GENOMIC DNA]</scope>
    <source>
        <strain evidence="3 4">DSM 45685</strain>
    </source>
</reference>
<accession>A0A7X5UNL5</accession>
<dbReference type="InterPro" id="IPR003615">
    <property type="entry name" value="HNH_nuc"/>
</dbReference>
<name>A0A7X5UNL5_9PSEU</name>
<feature type="region of interest" description="Disordered" evidence="1">
    <location>
        <begin position="372"/>
        <end position="394"/>
    </location>
</feature>
<protein>
    <recommendedName>
        <fullName evidence="2">DUF222 domain-containing protein</fullName>
    </recommendedName>
</protein>
<evidence type="ECO:0000313" key="3">
    <source>
        <dbReference type="EMBL" id="NIJ11310.1"/>
    </source>
</evidence>
<dbReference type="AlphaFoldDB" id="A0A7X5UNL5"/>
<proteinExistence type="predicted"/>
<keyword evidence="4" id="KW-1185">Reference proteome</keyword>
<sequence>MHETTQNPKRDSVADLGLSVVREIRGIEREIARLQAVQCQKIVAFAARRDSASEAATELSLVLSIGESEARKRVELANALASRLPNTHRAMAKGKIDVHKASKIAVPTACLSDEQAREVDTVMSTRLADKTATQLRRATSYVVHKIDPAGAAARAMLRRGDRKVVLSHRDDGMSRLLIDLPAEVATAAYARADRMARQLRGKREPRTLSQLRADVLADVLLGRDSGGTGSPRAEIFVYVDLRTLAGLNNDPAQLAGHGAIPAWVARELASNPSSVWRRVVTDSLTGTPVEVGTKRYRPPKVTDEFVRIRDRECRFPGCHRPSQFGDSDQATEWNQSGETNAENLVGYCRRHHRLRQSPGWLYRLNRETQHLTVQTPSGATFSGRPEPLHEPEPA</sequence>
<dbReference type="Pfam" id="PF02720">
    <property type="entry name" value="DUF222"/>
    <property type="match status" value="1"/>
</dbReference>
<feature type="domain" description="DUF222" evidence="2">
    <location>
        <begin position="31"/>
        <end position="310"/>
    </location>
</feature>
<comment type="caution">
    <text evidence="3">The sequence shown here is derived from an EMBL/GenBank/DDBJ whole genome shotgun (WGS) entry which is preliminary data.</text>
</comment>
<evidence type="ECO:0000313" key="4">
    <source>
        <dbReference type="Proteomes" id="UP000545493"/>
    </source>
</evidence>
<dbReference type="RefSeq" id="WP_167168426.1">
    <property type="nucleotide sequence ID" value="NZ_JAAOYM010000001.1"/>
</dbReference>
<gene>
    <name evidence="3" type="ORF">FHU38_001654</name>
</gene>
<dbReference type="InterPro" id="IPR003870">
    <property type="entry name" value="DUF222"/>
</dbReference>
<evidence type="ECO:0000259" key="2">
    <source>
        <dbReference type="Pfam" id="PF02720"/>
    </source>
</evidence>
<dbReference type="Proteomes" id="UP000545493">
    <property type="component" value="Unassembled WGS sequence"/>
</dbReference>